<feature type="transmembrane region" description="Helical" evidence="1">
    <location>
        <begin position="264"/>
        <end position="282"/>
    </location>
</feature>
<dbReference type="InterPro" id="IPR009078">
    <property type="entry name" value="Ferritin-like_SF"/>
</dbReference>
<dbReference type="Proteomes" id="UP000293781">
    <property type="component" value="Unassembled WGS sequence"/>
</dbReference>
<dbReference type="SUPFAM" id="SSF47240">
    <property type="entry name" value="Ferritin-like"/>
    <property type="match status" value="1"/>
</dbReference>
<accession>A0A4Q7UM10</accession>
<protein>
    <recommendedName>
        <fullName evidence="4">Ferritin-like protein</fullName>
    </recommendedName>
</protein>
<dbReference type="AlphaFoldDB" id="A0A4Q7UM10"/>
<dbReference type="RefSeq" id="WP_208758514.1">
    <property type="nucleotide sequence ID" value="NZ_SHKK01000001.1"/>
</dbReference>
<comment type="caution">
    <text evidence="2">The sequence shown here is derived from an EMBL/GenBank/DDBJ whole genome shotgun (WGS) entry which is preliminary data.</text>
</comment>
<keyword evidence="1" id="KW-0472">Membrane</keyword>
<proteinExistence type="predicted"/>
<organism evidence="2 3">
    <name type="scientific">Micromonospora violae</name>
    <dbReference type="NCBI Taxonomy" id="1278207"/>
    <lineage>
        <taxon>Bacteria</taxon>
        <taxon>Bacillati</taxon>
        <taxon>Actinomycetota</taxon>
        <taxon>Actinomycetes</taxon>
        <taxon>Micromonosporales</taxon>
        <taxon>Micromonosporaceae</taxon>
        <taxon>Micromonospora</taxon>
    </lineage>
</organism>
<gene>
    <name evidence="2" type="ORF">EV382_5844</name>
</gene>
<dbReference type="Gene3D" id="1.10.620.20">
    <property type="entry name" value="Ribonucleotide Reductase, subunit A"/>
    <property type="match status" value="1"/>
</dbReference>
<keyword evidence="1" id="KW-0812">Transmembrane</keyword>
<evidence type="ECO:0000256" key="1">
    <source>
        <dbReference type="SAM" id="Phobius"/>
    </source>
</evidence>
<evidence type="ECO:0000313" key="2">
    <source>
        <dbReference type="EMBL" id="RZT82535.1"/>
    </source>
</evidence>
<dbReference type="CDD" id="cd00657">
    <property type="entry name" value="Ferritin_like"/>
    <property type="match status" value="1"/>
</dbReference>
<sequence>MGFETWVREFTANAERRSEEPEPQWSAASPLPGALIRSLQRFQAGEDGDGANLIRKSVDAGDATYLAAVRLFVAEEQNHARLLKQLLLSTGEAVIEGHWTDRVFVAVRRALGLRLELMTLMVAEVVALRYYRVVRDGTADPLLTDVAARILVDEQTHVPFHTQRLREGWEGRSRPVRAAVAAGWWVLLLGAVAVVAYGHGAALRLLGVGRLRFIGDTATLFRGVVREVLFAPAEGVRPATPTVEAERPAALSMLRRPSRRLRRWAVIGLVVVGLAVALYPPAHFWGPRPYRHPDGLFGVTRGDFEDDILPHYQVSLPCDVDGLRYSNAEDVTGPMGELYLYFTTSQGCLDRILEGWAAVPAEPPTMAPTDAGFPLRAATIPDTIGWRFDAPSYQVYRREGDVVTGNVVAVRDGKRLTVYLLARYAW</sequence>
<dbReference type="GO" id="GO:0016491">
    <property type="term" value="F:oxidoreductase activity"/>
    <property type="evidence" value="ECO:0007669"/>
    <property type="project" value="InterPro"/>
</dbReference>
<reference evidence="2 3" key="1">
    <citation type="submission" date="2019-02" db="EMBL/GenBank/DDBJ databases">
        <title>Sequencing the genomes of 1000 actinobacteria strains.</title>
        <authorList>
            <person name="Klenk H.-P."/>
        </authorList>
    </citation>
    <scope>NUCLEOTIDE SEQUENCE [LARGE SCALE GENOMIC DNA]</scope>
    <source>
        <strain evidence="2 3">DSM 45888</strain>
    </source>
</reference>
<keyword evidence="1" id="KW-1133">Transmembrane helix</keyword>
<evidence type="ECO:0008006" key="4">
    <source>
        <dbReference type="Google" id="ProtNLM"/>
    </source>
</evidence>
<evidence type="ECO:0000313" key="3">
    <source>
        <dbReference type="Proteomes" id="UP000293781"/>
    </source>
</evidence>
<keyword evidence="3" id="KW-1185">Reference proteome</keyword>
<name>A0A4Q7UM10_9ACTN</name>
<feature type="transmembrane region" description="Helical" evidence="1">
    <location>
        <begin position="182"/>
        <end position="203"/>
    </location>
</feature>
<dbReference type="InterPro" id="IPR012348">
    <property type="entry name" value="RNR-like"/>
</dbReference>
<dbReference type="EMBL" id="SHKK01000001">
    <property type="protein sequence ID" value="RZT82535.1"/>
    <property type="molecule type" value="Genomic_DNA"/>
</dbReference>